<dbReference type="InterPro" id="IPR050079">
    <property type="entry name" value="DEAD_box_RNA_helicase"/>
</dbReference>
<dbReference type="InterPro" id="IPR011545">
    <property type="entry name" value="DEAD/DEAH_box_helicase_dom"/>
</dbReference>
<gene>
    <name evidence="11" type="ORF">SAMN06296065_104323</name>
</gene>
<evidence type="ECO:0000259" key="10">
    <source>
        <dbReference type="PROSITE" id="PS51195"/>
    </source>
</evidence>
<dbReference type="RefSeq" id="WP_283406030.1">
    <property type="nucleotide sequence ID" value="NZ_FXUI01000004.1"/>
</dbReference>
<evidence type="ECO:0000313" key="12">
    <source>
        <dbReference type="Proteomes" id="UP001157910"/>
    </source>
</evidence>
<dbReference type="SMART" id="SM00490">
    <property type="entry name" value="HELICc"/>
    <property type="match status" value="1"/>
</dbReference>
<evidence type="ECO:0000256" key="5">
    <source>
        <dbReference type="ARBA" id="ARBA00038437"/>
    </source>
</evidence>
<dbReference type="SUPFAM" id="SSF52540">
    <property type="entry name" value="P-loop containing nucleoside triphosphate hydrolases"/>
    <property type="match status" value="1"/>
</dbReference>
<evidence type="ECO:0000256" key="3">
    <source>
        <dbReference type="ARBA" id="ARBA00022806"/>
    </source>
</evidence>
<dbReference type="PROSITE" id="PS51192">
    <property type="entry name" value="HELICASE_ATP_BIND_1"/>
    <property type="match status" value="1"/>
</dbReference>
<accession>A0ABY1QE80</accession>
<dbReference type="InterPro" id="IPR027417">
    <property type="entry name" value="P-loop_NTPase"/>
</dbReference>
<dbReference type="CDD" id="cd18787">
    <property type="entry name" value="SF2_C_DEAD"/>
    <property type="match status" value="1"/>
</dbReference>
<dbReference type="EMBL" id="FXUI01000004">
    <property type="protein sequence ID" value="SMP68102.1"/>
    <property type="molecule type" value="Genomic_DNA"/>
</dbReference>
<comment type="similarity">
    <text evidence="5">Belongs to the DEAD box helicase family.</text>
</comment>
<feature type="domain" description="Helicase C-terminal" evidence="9">
    <location>
        <begin position="230"/>
        <end position="391"/>
    </location>
</feature>
<keyword evidence="2" id="KW-0378">Hydrolase</keyword>
<feature type="region of interest" description="Disordered" evidence="7">
    <location>
        <begin position="391"/>
        <end position="483"/>
    </location>
</feature>
<evidence type="ECO:0000256" key="2">
    <source>
        <dbReference type="ARBA" id="ARBA00022801"/>
    </source>
</evidence>
<dbReference type="GO" id="GO:0004386">
    <property type="term" value="F:helicase activity"/>
    <property type="evidence" value="ECO:0007669"/>
    <property type="project" value="UniProtKB-KW"/>
</dbReference>
<evidence type="ECO:0000256" key="6">
    <source>
        <dbReference type="PROSITE-ProRule" id="PRU00552"/>
    </source>
</evidence>
<organism evidence="11 12">
    <name type="scientific">Novosphingobium panipatense</name>
    <dbReference type="NCBI Taxonomy" id="428991"/>
    <lineage>
        <taxon>Bacteria</taxon>
        <taxon>Pseudomonadati</taxon>
        <taxon>Pseudomonadota</taxon>
        <taxon>Alphaproteobacteria</taxon>
        <taxon>Sphingomonadales</taxon>
        <taxon>Sphingomonadaceae</taxon>
        <taxon>Novosphingobium</taxon>
    </lineage>
</organism>
<evidence type="ECO:0000256" key="1">
    <source>
        <dbReference type="ARBA" id="ARBA00022741"/>
    </source>
</evidence>
<comment type="caution">
    <text evidence="11">The sequence shown here is derived from an EMBL/GenBank/DDBJ whole genome shotgun (WGS) entry which is preliminary data.</text>
</comment>
<dbReference type="CDD" id="cd00268">
    <property type="entry name" value="DEADc"/>
    <property type="match status" value="1"/>
</dbReference>
<protein>
    <submittedName>
        <fullName evidence="11">ATP-dependent RNA helicase RhlE</fullName>
    </submittedName>
</protein>
<feature type="compositionally biased region" description="Basic and acidic residues" evidence="7">
    <location>
        <begin position="426"/>
        <end position="460"/>
    </location>
</feature>
<name>A0ABY1QE80_9SPHN</name>
<dbReference type="PANTHER" id="PTHR47959:SF13">
    <property type="entry name" value="ATP-DEPENDENT RNA HELICASE RHLE"/>
    <property type="match status" value="1"/>
</dbReference>
<dbReference type="InterPro" id="IPR014001">
    <property type="entry name" value="Helicase_ATP-bd"/>
</dbReference>
<feature type="short sequence motif" description="Q motif" evidence="6">
    <location>
        <begin position="2"/>
        <end position="30"/>
    </location>
</feature>
<keyword evidence="1" id="KW-0547">Nucleotide-binding</keyword>
<dbReference type="SMART" id="SM00487">
    <property type="entry name" value="DEXDc"/>
    <property type="match status" value="1"/>
</dbReference>
<keyword evidence="4" id="KW-0067">ATP-binding</keyword>
<keyword evidence="12" id="KW-1185">Reference proteome</keyword>
<dbReference type="PROSITE" id="PS51194">
    <property type="entry name" value="HELICASE_CTER"/>
    <property type="match status" value="1"/>
</dbReference>
<dbReference type="Pfam" id="PF00270">
    <property type="entry name" value="DEAD"/>
    <property type="match status" value="1"/>
</dbReference>
<reference evidence="11 12" key="1">
    <citation type="submission" date="2017-05" db="EMBL/GenBank/DDBJ databases">
        <authorList>
            <person name="Varghese N."/>
            <person name="Submissions S."/>
        </authorList>
    </citation>
    <scope>NUCLEOTIDE SEQUENCE [LARGE SCALE GENOMIC DNA]</scope>
    <source>
        <strain evidence="11 12">SM16</strain>
    </source>
</reference>
<evidence type="ECO:0000259" key="8">
    <source>
        <dbReference type="PROSITE" id="PS51192"/>
    </source>
</evidence>
<evidence type="ECO:0000256" key="7">
    <source>
        <dbReference type="SAM" id="MobiDB-lite"/>
    </source>
</evidence>
<evidence type="ECO:0000256" key="4">
    <source>
        <dbReference type="ARBA" id="ARBA00022840"/>
    </source>
</evidence>
<dbReference type="PANTHER" id="PTHR47959">
    <property type="entry name" value="ATP-DEPENDENT RNA HELICASE RHLE-RELATED"/>
    <property type="match status" value="1"/>
</dbReference>
<dbReference type="InterPro" id="IPR044742">
    <property type="entry name" value="DEAD/DEAH_RhlB"/>
</dbReference>
<feature type="domain" description="Helicase ATP-binding" evidence="8">
    <location>
        <begin position="33"/>
        <end position="208"/>
    </location>
</feature>
<dbReference type="Gene3D" id="3.40.50.300">
    <property type="entry name" value="P-loop containing nucleotide triphosphate hydrolases"/>
    <property type="match status" value="2"/>
</dbReference>
<dbReference type="PROSITE" id="PS51195">
    <property type="entry name" value="Q_MOTIF"/>
    <property type="match status" value="1"/>
</dbReference>
<dbReference type="Proteomes" id="UP001157910">
    <property type="component" value="Unassembled WGS sequence"/>
</dbReference>
<keyword evidence="3 11" id="KW-0347">Helicase</keyword>
<proteinExistence type="inferred from homology"/>
<evidence type="ECO:0000313" key="11">
    <source>
        <dbReference type="EMBL" id="SMP68102.1"/>
    </source>
</evidence>
<dbReference type="InterPro" id="IPR001650">
    <property type="entry name" value="Helicase_C-like"/>
</dbReference>
<dbReference type="Pfam" id="PF00271">
    <property type="entry name" value="Helicase_C"/>
    <property type="match status" value="1"/>
</dbReference>
<dbReference type="InterPro" id="IPR014014">
    <property type="entry name" value="RNA_helicase_DEAD_Q_motif"/>
</dbReference>
<evidence type="ECO:0000259" key="9">
    <source>
        <dbReference type="PROSITE" id="PS51194"/>
    </source>
</evidence>
<sequence length="483" mass="52417">MSYFSELGLAEPILRALEAKGYTDPSPIQRKAIPSLLEGRDLLGIAQTGTGKTAAFSLPSLHRLAQDPKPRQNAGCRMLVLSPTRELAAQIAENMRGYAKFLNLNVQCIFGGVPAGKQARALERGTDILVATPGRLLDLIDSRALTLRHVEIFVLDEADQMMDLGFIVPLKRVAALLPKKRQSLFFSATMPQAIAELGRQFINDPVRVEVAPQSTTAERVEQYATFINQAEKQALLTIRLREGLAPDAAEKAEHGAIDRALVFTRTKHGADRVVRHLVAAGIPAAAIHGNKSQAQRTAALGGFRQGTVRVLVATDIAARGIDVTGVSHVYNFEIPNVPEQYVHRIGRTARAGADGVAISFVAPDEKPYIRDIERLTRVKLEALGLPEDFTQKAARLPAPSRKAPESQASGGGRRDGSRSSGGRSQPRRDGQRGDRPQGDRNRSDAPRGDRREGGGEEGERKRRFRPRGPKGLGAHKAAVKRAG</sequence>
<feature type="domain" description="DEAD-box RNA helicase Q" evidence="10">
    <location>
        <begin position="2"/>
        <end position="30"/>
    </location>
</feature>